<dbReference type="Pfam" id="PF00326">
    <property type="entry name" value="Peptidase_S9"/>
    <property type="match status" value="1"/>
</dbReference>
<evidence type="ECO:0000256" key="1">
    <source>
        <dbReference type="SAM" id="Phobius"/>
    </source>
</evidence>
<dbReference type="GO" id="GO:0006508">
    <property type="term" value="P:proteolysis"/>
    <property type="evidence" value="ECO:0007669"/>
    <property type="project" value="InterPro"/>
</dbReference>
<dbReference type="GO" id="GO:0008236">
    <property type="term" value="F:serine-type peptidase activity"/>
    <property type="evidence" value="ECO:0007669"/>
    <property type="project" value="InterPro"/>
</dbReference>
<sequence length="315" mass="35365">MVSYMSLLLYGVGGIVVAGMALLVAFQEKLVYVPVLPGLTKSYPITPARLRLIYEDVWLRSSDGVRLHAWFIKLLPDCRGPTILFFQENAGNIAHRLEMVRIMLQRLHCNVFMLSYRGYGASDGYPSQHGIINDAQAALDHLSQRTDIDTDRIIVFGRSLGGAVGAVLTKNNPDKVAALILENTFTSILDMAGVLLPFLKWFIGGPGTKGPKILNFLVRSPWSTIDIIGQVKQPILFLSGLQDEMVPSSHMQMLYAKAAAHNRQCLFVEFPAGMHMDTWLAGGDHYWRTIQQFFEQHVPEKKQNESPNGYDFERR</sequence>
<reference evidence="3" key="1">
    <citation type="journal article" date="1997" name="Nucleic Acids Res.">
        <title>tRNAscan-SE: a program for improved detection of transfer RNA genes in genomic sequence.</title>
        <authorList>
            <person name="Lowe T.M."/>
            <person name="Eddy S.R."/>
        </authorList>
    </citation>
    <scope>NUCLEOTIDE SEQUENCE [LARGE SCALE GENOMIC DNA]</scope>
    <source>
        <strain evidence="3">r\B97-61/B2</strain>
    </source>
</reference>
<accession>A0AB32UPC2</accession>
<reference evidence="4" key="2">
    <citation type="submission" date="2025-08" db="UniProtKB">
        <authorList>
            <consortium name="RefSeq"/>
        </authorList>
    </citation>
    <scope>IDENTIFICATION</scope>
</reference>
<keyword evidence="1" id="KW-1133">Transmembrane helix</keyword>
<organism evidence="3 4">
    <name type="scientific">Theobroma cacao</name>
    <name type="common">Cacao</name>
    <name type="synonym">Cocoa</name>
    <dbReference type="NCBI Taxonomy" id="3641"/>
    <lineage>
        <taxon>Eukaryota</taxon>
        <taxon>Viridiplantae</taxon>
        <taxon>Streptophyta</taxon>
        <taxon>Embryophyta</taxon>
        <taxon>Tracheophyta</taxon>
        <taxon>Spermatophyta</taxon>
        <taxon>Magnoliopsida</taxon>
        <taxon>eudicotyledons</taxon>
        <taxon>Gunneridae</taxon>
        <taxon>Pentapetalae</taxon>
        <taxon>rosids</taxon>
        <taxon>malvids</taxon>
        <taxon>Malvales</taxon>
        <taxon>Malvaceae</taxon>
        <taxon>Byttnerioideae</taxon>
        <taxon>Theobroma</taxon>
    </lineage>
</organism>
<dbReference type="SUPFAM" id="SSF53474">
    <property type="entry name" value="alpha/beta-Hydrolases"/>
    <property type="match status" value="1"/>
</dbReference>
<dbReference type="AlphaFoldDB" id="A0AB32UPC2"/>
<feature type="domain" description="Peptidase S9 prolyl oligopeptidase catalytic" evidence="2">
    <location>
        <begin position="132"/>
        <end position="298"/>
    </location>
</feature>
<proteinExistence type="predicted"/>
<feature type="transmembrane region" description="Helical" evidence="1">
    <location>
        <begin position="7"/>
        <end position="26"/>
    </location>
</feature>
<dbReference type="FunFam" id="3.40.50.1820:FF:000298">
    <property type="entry name" value="Bem46-like serine peptidase"/>
    <property type="match status" value="1"/>
</dbReference>
<dbReference type="KEGG" id="tcc:18588324"/>
<gene>
    <name evidence="4" type="primary">LOC18588324</name>
</gene>
<dbReference type="PANTHER" id="PTHR12277">
    <property type="entry name" value="ALPHA/BETA HYDROLASE DOMAIN-CONTAINING PROTEIN"/>
    <property type="match status" value="1"/>
</dbReference>
<dbReference type="Gramene" id="Tc09v2_t007150.3">
    <property type="protein sequence ID" value="Tc09v2_p007150.3"/>
    <property type="gene ID" value="Tc09v2_g007150"/>
</dbReference>
<dbReference type="GeneID" id="18588324"/>
<keyword evidence="1" id="KW-0472">Membrane</keyword>
<dbReference type="Gene3D" id="3.40.50.1820">
    <property type="entry name" value="alpha/beta hydrolase"/>
    <property type="match status" value="1"/>
</dbReference>
<evidence type="ECO:0000259" key="2">
    <source>
        <dbReference type="Pfam" id="PF00326"/>
    </source>
</evidence>
<keyword evidence="1" id="KW-0812">Transmembrane</keyword>
<dbReference type="InterPro" id="IPR001375">
    <property type="entry name" value="Peptidase_S9_cat"/>
</dbReference>
<evidence type="ECO:0000313" key="4">
    <source>
        <dbReference type="RefSeq" id="XP_007012710.2"/>
    </source>
</evidence>
<protein>
    <submittedName>
        <fullName evidence="4">Protein bem46 isoform X2</fullName>
    </submittedName>
</protein>
<evidence type="ECO:0000313" key="3">
    <source>
        <dbReference type="Proteomes" id="UP000694886"/>
    </source>
</evidence>
<name>A0AB32UPC2_THECC</name>
<dbReference type="PANTHER" id="PTHR12277:SF81">
    <property type="entry name" value="PROTEIN ABHD13"/>
    <property type="match status" value="1"/>
</dbReference>
<dbReference type="InterPro" id="IPR029058">
    <property type="entry name" value="AB_hydrolase_fold"/>
</dbReference>
<dbReference type="RefSeq" id="XP_007012710.2">
    <property type="nucleotide sequence ID" value="XM_007012648.2"/>
</dbReference>
<dbReference type="Proteomes" id="UP000694886">
    <property type="component" value="Chromosome 9"/>
</dbReference>